<evidence type="ECO:0000313" key="5">
    <source>
        <dbReference type="Proteomes" id="UP001151760"/>
    </source>
</evidence>
<keyword evidence="1" id="KW-0863">Zinc-finger</keyword>
<comment type="caution">
    <text evidence="4">The sequence shown here is derived from an EMBL/GenBank/DDBJ whole genome shotgun (WGS) entry which is preliminary data.</text>
</comment>
<evidence type="ECO:0000256" key="1">
    <source>
        <dbReference type="PROSITE-ProRule" id="PRU00047"/>
    </source>
</evidence>
<keyword evidence="4" id="KW-0548">Nucleotidyltransferase</keyword>
<feature type="region of interest" description="Disordered" evidence="2">
    <location>
        <begin position="226"/>
        <end position="266"/>
    </location>
</feature>
<dbReference type="InterPro" id="IPR012337">
    <property type="entry name" value="RNaseH-like_sf"/>
</dbReference>
<dbReference type="Gene3D" id="4.10.60.10">
    <property type="entry name" value="Zinc finger, CCHC-type"/>
    <property type="match status" value="1"/>
</dbReference>
<keyword evidence="1" id="KW-0862">Zinc</keyword>
<dbReference type="InterPro" id="IPR005162">
    <property type="entry name" value="Retrotrans_gag_dom"/>
</dbReference>
<evidence type="ECO:0000313" key="4">
    <source>
        <dbReference type="EMBL" id="GJS80282.1"/>
    </source>
</evidence>
<dbReference type="Pfam" id="PF00098">
    <property type="entry name" value="zf-CCHC"/>
    <property type="match status" value="1"/>
</dbReference>
<dbReference type="InterPro" id="IPR036397">
    <property type="entry name" value="RNaseH_sf"/>
</dbReference>
<feature type="domain" description="CCHC-type" evidence="3">
    <location>
        <begin position="285"/>
        <end position="301"/>
    </location>
</feature>
<dbReference type="InterPro" id="IPR036875">
    <property type="entry name" value="Znf_CCHC_sf"/>
</dbReference>
<dbReference type="InterPro" id="IPR043502">
    <property type="entry name" value="DNA/RNA_pol_sf"/>
</dbReference>
<name>A0ABQ4YRV9_9ASTR</name>
<dbReference type="SUPFAM" id="SSF53098">
    <property type="entry name" value="Ribonuclease H-like"/>
    <property type="match status" value="1"/>
</dbReference>
<reference evidence="4" key="1">
    <citation type="journal article" date="2022" name="Int. J. Mol. Sci.">
        <title>Draft Genome of Tanacetum Coccineum: Genomic Comparison of Closely Related Tanacetum-Family Plants.</title>
        <authorList>
            <person name="Yamashiro T."/>
            <person name="Shiraishi A."/>
            <person name="Nakayama K."/>
            <person name="Satake H."/>
        </authorList>
    </citation>
    <scope>NUCLEOTIDE SEQUENCE</scope>
</reference>
<reference evidence="4" key="2">
    <citation type="submission" date="2022-01" db="EMBL/GenBank/DDBJ databases">
        <authorList>
            <person name="Yamashiro T."/>
            <person name="Shiraishi A."/>
            <person name="Satake H."/>
            <person name="Nakayama K."/>
        </authorList>
    </citation>
    <scope>NUCLEOTIDE SEQUENCE</scope>
</reference>
<keyword evidence="4" id="KW-0808">Transferase</keyword>
<organism evidence="4 5">
    <name type="scientific">Tanacetum coccineum</name>
    <dbReference type="NCBI Taxonomy" id="301880"/>
    <lineage>
        <taxon>Eukaryota</taxon>
        <taxon>Viridiplantae</taxon>
        <taxon>Streptophyta</taxon>
        <taxon>Embryophyta</taxon>
        <taxon>Tracheophyta</taxon>
        <taxon>Spermatophyta</taxon>
        <taxon>Magnoliopsida</taxon>
        <taxon>eudicotyledons</taxon>
        <taxon>Gunneridae</taxon>
        <taxon>Pentapetalae</taxon>
        <taxon>asterids</taxon>
        <taxon>campanulids</taxon>
        <taxon>Asterales</taxon>
        <taxon>Asteraceae</taxon>
        <taxon>Asteroideae</taxon>
        <taxon>Anthemideae</taxon>
        <taxon>Anthemidinae</taxon>
        <taxon>Tanacetum</taxon>
    </lineage>
</organism>
<dbReference type="InterPro" id="IPR001878">
    <property type="entry name" value="Znf_CCHC"/>
</dbReference>
<dbReference type="Pfam" id="PF03732">
    <property type="entry name" value="Retrotrans_gag"/>
    <property type="match status" value="1"/>
</dbReference>
<evidence type="ECO:0000256" key="2">
    <source>
        <dbReference type="SAM" id="MobiDB-lite"/>
    </source>
</evidence>
<feature type="compositionally biased region" description="Low complexity" evidence="2">
    <location>
        <begin position="236"/>
        <end position="248"/>
    </location>
</feature>
<dbReference type="GO" id="GO:0003964">
    <property type="term" value="F:RNA-directed DNA polymerase activity"/>
    <property type="evidence" value="ECO:0007669"/>
    <property type="project" value="UniProtKB-KW"/>
</dbReference>
<dbReference type="PANTHER" id="PTHR45835:SF99">
    <property type="entry name" value="CHROMO DOMAIN-CONTAINING PROTEIN-RELATED"/>
    <property type="match status" value="1"/>
</dbReference>
<dbReference type="Gene3D" id="3.30.420.10">
    <property type="entry name" value="Ribonuclease H-like superfamily/Ribonuclease H"/>
    <property type="match status" value="2"/>
</dbReference>
<dbReference type="Pfam" id="PF24626">
    <property type="entry name" value="SH3_Tf2-1"/>
    <property type="match status" value="1"/>
</dbReference>
<keyword evidence="1" id="KW-0479">Metal-binding</keyword>
<dbReference type="SUPFAM" id="SSF57756">
    <property type="entry name" value="Retrovirus zinc finger-like domains"/>
    <property type="match status" value="1"/>
</dbReference>
<keyword evidence="5" id="KW-1185">Reference proteome</keyword>
<gene>
    <name evidence="4" type="ORF">Tco_0730163</name>
</gene>
<feature type="domain" description="CCHC-type" evidence="3">
    <location>
        <begin position="323"/>
        <end position="336"/>
    </location>
</feature>
<evidence type="ECO:0000259" key="3">
    <source>
        <dbReference type="PROSITE" id="PS50158"/>
    </source>
</evidence>
<dbReference type="Proteomes" id="UP001151760">
    <property type="component" value="Unassembled WGS sequence"/>
</dbReference>
<dbReference type="SMART" id="SM00343">
    <property type="entry name" value="ZnF_C2HC"/>
    <property type="match status" value="2"/>
</dbReference>
<dbReference type="PANTHER" id="PTHR45835">
    <property type="entry name" value="YALI0A06105P"/>
    <property type="match status" value="1"/>
</dbReference>
<dbReference type="EMBL" id="BQNB010010659">
    <property type="protein sequence ID" value="GJS80282.1"/>
    <property type="molecule type" value="Genomic_DNA"/>
</dbReference>
<accession>A0ABQ4YRV9</accession>
<protein>
    <submittedName>
        <fullName evidence="4">Reverse transcriptase domain-containing protein</fullName>
    </submittedName>
</protein>
<sequence length="731" mass="83294">MPPRRAPRTRTTPTTATATTSMTDAAIRALISRGVADALPKHEIQRNNNLNGDGSLHFLNVTHKLQGNMKEVVGLTQWFERMETFFNISNCAVENQVKFVTCTLYGVALTWWKSHVNTVGHDANLTALPWNTLWKMMTAKYCPRNKIKKLEMEIWELKVKGTDLGSYTQRFQELALLCGRMFPEESNKIEKYVNGCNCGLQLELIVGGGGAMLDKKIHNFVERQTENKRKFEDTSRNNQNQQQQNKRQNTGRAYTAGPSEKREYGGSLPKCSKCNYHHNGPCAPKCHKCNKVGHLARDCRSSGNANTGNNQRTTGANQRGNGCYECGAQGHFKRECLRDKLRSNIIRVRFILTTDYASILFDTGADRIPKVQFLSHVTDSQGIHVDPAKIESIKDWVSPLTSTEDSAPILELPKGSKDCVVYCDDSHKGLGDVLMQRENLQQILNQKELNMRQRRWLELLSDYDCEIRYHPGESKMLLLMLCAGKEQIKPLRVRALVKAEHQKPSGLLVQPKIPQWKWDNITMDFVTKLPKSSQGCDTIWMIVDRLTKSVIFVPMRETNPMEKLARMYLKEKDLVTSLNMCTAYHSQTDEQSERTIQTLEDMMRSCVIDFGKGWVNLLPSVEFSYNNSYHASIKAAPFEIKQRIQAACDRQKSYADLKRKPMEFQVGDNVILKVLEKVRAVAYKLELPQESSKVHNTFHVSNLKKCHANEPLVVPSDGLHINDKLHFIEDQ</sequence>
<dbReference type="InterPro" id="IPR056924">
    <property type="entry name" value="SH3_Tf2-1"/>
</dbReference>
<dbReference type="SUPFAM" id="SSF56672">
    <property type="entry name" value="DNA/RNA polymerases"/>
    <property type="match status" value="1"/>
</dbReference>
<feature type="compositionally biased region" description="Basic and acidic residues" evidence="2">
    <location>
        <begin position="226"/>
        <end position="235"/>
    </location>
</feature>
<dbReference type="PROSITE" id="PS50158">
    <property type="entry name" value="ZF_CCHC"/>
    <property type="match status" value="2"/>
</dbReference>
<keyword evidence="4" id="KW-0695">RNA-directed DNA polymerase</keyword>
<proteinExistence type="predicted"/>